<dbReference type="Proteomes" id="UP000463961">
    <property type="component" value="Chromosome"/>
</dbReference>
<keyword evidence="3" id="KW-0808">Transferase</keyword>
<keyword evidence="11" id="KW-1185">Reference proteome</keyword>
<feature type="domain" description="DNA polymerase III delta N-terminal" evidence="9">
    <location>
        <begin position="24"/>
        <end position="147"/>
    </location>
</feature>
<gene>
    <name evidence="10" type="primary">holA</name>
    <name evidence="10" type="ORF">ICHIAU1_08870</name>
</gene>
<name>A0A679HUG1_9RHOO</name>
<dbReference type="InterPro" id="IPR005790">
    <property type="entry name" value="DNA_polIII_delta"/>
</dbReference>
<dbReference type="PANTHER" id="PTHR34388">
    <property type="entry name" value="DNA POLYMERASE III SUBUNIT DELTA"/>
    <property type="match status" value="1"/>
</dbReference>
<dbReference type="InterPro" id="IPR027417">
    <property type="entry name" value="P-loop_NTPase"/>
</dbReference>
<dbReference type="Gene3D" id="3.40.50.300">
    <property type="entry name" value="P-loop containing nucleotide triphosphate hydrolases"/>
    <property type="match status" value="1"/>
</dbReference>
<evidence type="ECO:0000256" key="6">
    <source>
        <dbReference type="ARBA" id="ARBA00022932"/>
    </source>
</evidence>
<dbReference type="CDD" id="cd18138">
    <property type="entry name" value="HLD_clamp_pol_III_delta"/>
    <property type="match status" value="1"/>
</dbReference>
<dbReference type="GO" id="GO:0003887">
    <property type="term" value="F:DNA-directed DNA polymerase activity"/>
    <property type="evidence" value="ECO:0007669"/>
    <property type="project" value="UniProtKB-KW"/>
</dbReference>
<dbReference type="PANTHER" id="PTHR34388:SF1">
    <property type="entry name" value="DNA POLYMERASE III SUBUNIT DELTA"/>
    <property type="match status" value="1"/>
</dbReference>
<dbReference type="GO" id="GO:0009360">
    <property type="term" value="C:DNA polymerase III complex"/>
    <property type="evidence" value="ECO:0007669"/>
    <property type="project" value="InterPro"/>
</dbReference>
<proteinExistence type="inferred from homology"/>
<protein>
    <recommendedName>
        <fullName evidence="2">DNA polymerase III subunit delta</fullName>
        <ecNumber evidence="1">2.7.7.7</ecNumber>
    </recommendedName>
</protein>
<dbReference type="SUPFAM" id="SSF52540">
    <property type="entry name" value="P-loop containing nucleoside triphosphate hydrolases"/>
    <property type="match status" value="1"/>
</dbReference>
<dbReference type="InterPro" id="IPR010372">
    <property type="entry name" value="DNA_pol3_delta_N"/>
</dbReference>
<dbReference type="RefSeq" id="WP_242451464.1">
    <property type="nucleotide sequence ID" value="NZ_AP019011.1"/>
</dbReference>
<dbReference type="Gene3D" id="1.10.8.60">
    <property type="match status" value="1"/>
</dbReference>
<evidence type="ECO:0000256" key="3">
    <source>
        <dbReference type="ARBA" id="ARBA00022679"/>
    </source>
</evidence>
<sequence>MNLGGTDGTSRLAAHLNGPLAPIYAIHGDDPLLVIEAADAIRAAARAKGFDEREVLTVSHPFDWKQLAYATQGGSLFGGCKLVELRVPTGKLGRGGPEALQALLDQSGPAATDYLILMTLHEFGWREQKTAWFQNFVSSKNAIVIPCVPPGIKALPRWLAERLARQQQSAPPDALEYIAHHVEGNLLAANQEILKLGLLYPTGPLNLEQVRAAVADVARLDLDMLRSALLDGDLPRFSRTLAGLREQGEALPLMLYWLSEDIRAMVQLTAPGGSPEQRLSSMRMPPQRAQQMRSAASRRTKISWRSALESIARIDRLSKGIGQGDPWTELAALALQLC</sequence>
<evidence type="ECO:0000313" key="10">
    <source>
        <dbReference type="EMBL" id="BBU68604.1"/>
    </source>
</evidence>
<dbReference type="GO" id="GO:0006261">
    <property type="term" value="P:DNA-templated DNA replication"/>
    <property type="evidence" value="ECO:0007669"/>
    <property type="project" value="TreeGrafter"/>
</dbReference>
<accession>A0A679HUG1</accession>
<evidence type="ECO:0000256" key="1">
    <source>
        <dbReference type="ARBA" id="ARBA00012417"/>
    </source>
</evidence>
<dbReference type="Gene3D" id="1.20.272.10">
    <property type="match status" value="1"/>
</dbReference>
<dbReference type="SUPFAM" id="SSF48019">
    <property type="entry name" value="post-AAA+ oligomerization domain-like"/>
    <property type="match status" value="1"/>
</dbReference>
<keyword evidence="4" id="KW-0548">Nucleotidyltransferase</keyword>
<evidence type="ECO:0000256" key="8">
    <source>
        <dbReference type="ARBA" id="ARBA00049244"/>
    </source>
</evidence>
<comment type="catalytic activity">
    <reaction evidence="8">
        <text>DNA(n) + a 2'-deoxyribonucleoside 5'-triphosphate = DNA(n+1) + diphosphate</text>
        <dbReference type="Rhea" id="RHEA:22508"/>
        <dbReference type="Rhea" id="RHEA-COMP:17339"/>
        <dbReference type="Rhea" id="RHEA-COMP:17340"/>
        <dbReference type="ChEBI" id="CHEBI:33019"/>
        <dbReference type="ChEBI" id="CHEBI:61560"/>
        <dbReference type="ChEBI" id="CHEBI:173112"/>
        <dbReference type="EC" id="2.7.7.7"/>
    </reaction>
</comment>
<dbReference type="AlphaFoldDB" id="A0A679HUG1"/>
<evidence type="ECO:0000256" key="7">
    <source>
        <dbReference type="ARBA" id="ARBA00034754"/>
    </source>
</evidence>
<evidence type="ECO:0000313" key="11">
    <source>
        <dbReference type="Proteomes" id="UP000463961"/>
    </source>
</evidence>
<keyword evidence="5" id="KW-0235">DNA replication</keyword>
<dbReference type="NCBIfam" id="TIGR01128">
    <property type="entry name" value="holA"/>
    <property type="match status" value="1"/>
</dbReference>
<evidence type="ECO:0000256" key="4">
    <source>
        <dbReference type="ARBA" id="ARBA00022695"/>
    </source>
</evidence>
<dbReference type="Pfam" id="PF06144">
    <property type="entry name" value="DNA_pol3_delta"/>
    <property type="match status" value="1"/>
</dbReference>
<keyword evidence="6" id="KW-0239">DNA-directed DNA polymerase</keyword>
<dbReference type="GO" id="GO:0003677">
    <property type="term" value="F:DNA binding"/>
    <property type="evidence" value="ECO:0007669"/>
    <property type="project" value="InterPro"/>
</dbReference>
<dbReference type="EC" id="2.7.7.7" evidence="1"/>
<evidence type="ECO:0000259" key="9">
    <source>
        <dbReference type="Pfam" id="PF06144"/>
    </source>
</evidence>
<reference evidence="11" key="1">
    <citation type="submission" date="2020-01" db="EMBL/GenBank/DDBJ databases">
        <title>Phosphoaccumulans saitamaens gen. nov., sp. nov., a polyphosphate accumulating bacterium isolated from surface river water.</title>
        <authorList>
            <person name="Watanabe K."/>
            <person name="Suda W."/>
        </authorList>
    </citation>
    <scope>NUCLEOTIDE SEQUENCE [LARGE SCALE GENOMIC DNA]</scope>
    <source>
        <strain evidence="11">ICHIAU1</strain>
    </source>
</reference>
<organism evidence="10 11">
    <name type="scientific">Fluviibacter phosphoraccumulans</name>
    <dbReference type="NCBI Taxonomy" id="1751046"/>
    <lineage>
        <taxon>Bacteria</taxon>
        <taxon>Pseudomonadati</taxon>
        <taxon>Pseudomonadota</taxon>
        <taxon>Betaproteobacteria</taxon>
        <taxon>Rhodocyclales</taxon>
        <taxon>Fluviibacteraceae</taxon>
        <taxon>Fluviibacter</taxon>
    </lineage>
</organism>
<comment type="similarity">
    <text evidence="7">Belongs to the DNA polymerase HolA subunit family.</text>
</comment>
<dbReference type="EMBL" id="AP022345">
    <property type="protein sequence ID" value="BBU68604.1"/>
    <property type="molecule type" value="Genomic_DNA"/>
</dbReference>
<evidence type="ECO:0000256" key="2">
    <source>
        <dbReference type="ARBA" id="ARBA00017703"/>
    </source>
</evidence>
<evidence type="ECO:0000256" key="5">
    <source>
        <dbReference type="ARBA" id="ARBA00022705"/>
    </source>
</evidence>
<dbReference type="InterPro" id="IPR008921">
    <property type="entry name" value="DNA_pol3_clamp-load_cplx_C"/>
</dbReference>